<keyword evidence="7" id="KW-0456">Lyase</keyword>
<evidence type="ECO:0000256" key="4">
    <source>
        <dbReference type="ARBA" id="ARBA00012139"/>
    </source>
</evidence>
<dbReference type="CDD" id="cd00332">
    <property type="entry name" value="PAL-HAL"/>
    <property type="match status" value="1"/>
</dbReference>
<evidence type="ECO:0000256" key="8">
    <source>
        <dbReference type="ARBA" id="ARBA00023537"/>
    </source>
</evidence>
<proteinExistence type="inferred from homology"/>
<comment type="function">
    <text evidence="9">Catalyzes the non-oxidative deamination of L-phenylalanine to form trans-cinnamic acid, the first step in the phenylpropanoid pathway.</text>
</comment>
<dbReference type="SUPFAM" id="SSF48557">
    <property type="entry name" value="L-aspartase-like"/>
    <property type="match status" value="1"/>
</dbReference>
<evidence type="ECO:0000256" key="7">
    <source>
        <dbReference type="ARBA" id="ARBA00023239"/>
    </source>
</evidence>
<sequence>MKVSLGGFLTIDQVAQVARNGVQVDITNQSDILQGVQASCDYINKAVAAGQPIYGVTSGFGGMANVVISPELASQLQNNLVRYHKVGAGQRLPLADVRAGILLRANSHLKGVSGIRLEVIQRMAFFLNAGVTPYVYEFGSIGASGDLTPLAYITGALFGVDSSYKVDFNGEEIDALTALKRLGLPPLQLQPKEALAMMNGTSVMTGIASNSVHDARAGLALTMGIHALLIQGLNGTNQSFHPFIHQCKPQVGQIWAASCMLELLQGSSLIRNELDGSHDYRGNQPIQDRYSLRCLPQYIGPIMEGIKYIYSQIEVEINSVTDNPLIDVANQAIYHAGNFLGQYVGMAMDQLRYYIGLLAKHLDTQIALLVAPEFNNGLSASLVGNTERLVNMGLKGLQITGNSIMPLLTFYGNSIVDRFPTHAEQFNQNINSQGFNSANLARRSIELFQQYLALALMFGVQAVDLRTYLVAGHYNASECLSPATKKLYVAVREVVGKPPSPHYPYIWNDDEQFLDQHIALIAHDISIGGQIVQAVNEIPSIF</sequence>
<comment type="pathway">
    <text evidence="1">Phenylpropanoid metabolism; trans-cinnamate biosynthesis; trans-cinnamate from L-phenylalanine: step 1/1.</text>
</comment>
<evidence type="ECO:0000256" key="3">
    <source>
        <dbReference type="ARBA" id="ARBA00011881"/>
    </source>
</evidence>
<dbReference type="EC" id="4.3.1.24" evidence="4"/>
<dbReference type="RefSeq" id="WP_226593921.1">
    <property type="nucleotide sequence ID" value="NZ_BLAY01000312.1"/>
</dbReference>
<organism evidence="11 12">
    <name type="scientific">Microseira wollei NIES-4236</name>
    <dbReference type="NCBI Taxonomy" id="2530354"/>
    <lineage>
        <taxon>Bacteria</taxon>
        <taxon>Bacillati</taxon>
        <taxon>Cyanobacteriota</taxon>
        <taxon>Cyanophyceae</taxon>
        <taxon>Oscillatoriophycideae</taxon>
        <taxon>Aerosakkonematales</taxon>
        <taxon>Aerosakkonemataceae</taxon>
        <taxon>Microseira</taxon>
    </lineage>
</organism>
<dbReference type="AlphaFoldDB" id="A0AAV3XSB3"/>
<comment type="catalytic activity">
    <reaction evidence="8">
        <text>L-phenylalanine = (E)-cinnamate + NH4(+)</text>
        <dbReference type="Rhea" id="RHEA:21384"/>
        <dbReference type="ChEBI" id="CHEBI:15669"/>
        <dbReference type="ChEBI" id="CHEBI:28938"/>
        <dbReference type="ChEBI" id="CHEBI:58095"/>
        <dbReference type="EC" id="4.3.1.24"/>
    </reaction>
</comment>
<comment type="subunit">
    <text evidence="3">Homotetramer.</text>
</comment>
<keyword evidence="5" id="KW-0587">Phenylpropanoid metabolism</keyword>
<evidence type="ECO:0000256" key="9">
    <source>
        <dbReference type="ARBA" id="ARBA00059289"/>
    </source>
</evidence>
<keyword evidence="12" id="KW-1185">Reference proteome</keyword>
<dbReference type="Gene3D" id="1.20.200.10">
    <property type="entry name" value="Fumarase/aspartase (Central domain)"/>
    <property type="match status" value="1"/>
</dbReference>
<dbReference type="PANTHER" id="PTHR10362">
    <property type="entry name" value="HISTIDINE AMMONIA-LYASE"/>
    <property type="match status" value="1"/>
</dbReference>
<dbReference type="InterPro" id="IPR024083">
    <property type="entry name" value="Fumarase/histidase_N"/>
</dbReference>
<accession>A0AAV3XSB3</accession>
<dbReference type="Proteomes" id="UP001050975">
    <property type="component" value="Unassembled WGS sequence"/>
</dbReference>
<dbReference type="FunFam" id="1.10.275.10:FF:000005">
    <property type="entry name" value="Histidine ammonia-lyase"/>
    <property type="match status" value="1"/>
</dbReference>
<dbReference type="Gene3D" id="1.10.275.10">
    <property type="entry name" value="Fumarase/aspartase (N-terminal domain)"/>
    <property type="match status" value="1"/>
</dbReference>
<comment type="caution">
    <text evidence="11">The sequence shown here is derived from an EMBL/GenBank/DDBJ whole genome shotgun (WGS) entry which is preliminary data.</text>
</comment>
<evidence type="ECO:0000256" key="10">
    <source>
        <dbReference type="ARBA" id="ARBA00070019"/>
    </source>
</evidence>
<evidence type="ECO:0000256" key="6">
    <source>
        <dbReference type="ARBA" id="ARBA00023232"/>
    </source>
</evidence>
<dbReference type="GO" id="GO:0051289">
    <property type="term" value="P:protein homotetramerization"/>
    <property type="evidence" value="ECO:0007669"/>
    <property type="project" value="UniProtKB-ARBA"/>
</dbReference>
<name>A0AAV3XSB3_9CYAN</name>
<dbReference type="InterPro" id="IPR022313">
    <property type="entry name" value="Phe/His_NH3-lyase_AS"/>
</dbReference>
<evidence type="ECO:0000313" key="11">
    <source>
        <dbReference type="EMBL" id="GET44250.1"/>
    </source>
</evidence>
<gene>
    <name evidence="11" type="ORF">MiSe_90760</name>
</gene>
<dbReference type="GO" id="GO:0006559">
    <property type="term" value="P:L-phenylalanine catabolic process"/>
    <property type="evidence" value="ECO:0007669"/>
    <property type="project" value="UniProtKB-KW"/>
</dbReference>
<dbReference type="GO" id="GO:0009800">
    <property type="term" value="P:cinnamic acid biosynthetic process"/>
    <property type="evidence" value="ECO:0007669"/>
    <property type="project" value="UniProtKB-ARBA"/>
</dbReference>
<dbReference type="GO" id="GO:0045548">
    <property type="term" value="F:phenylalanine ammonia-lyase activity"/>
    <property type="evidence" value="ECO:0007669"/>
    <property type="project" value="UniProtKB-EC"/>
</dbReference>
<dbReference type="EMBL" id="BLAY01000312">
    <property type="protein sequence ID" value="GET44250.1"/>
    <property type="molecule type" value="Genomic_DNA"/>
</dbReference>
<evidence type="ECO:0000313" key="12">
    <source>
        <dbReference type="Proteomes" id="UP001050975"/>
    </source>
</evidence>
<protein>
    <recommendedName>
        <fullName evidence="10">Phenylalanine ammonia-lyase</fullName>
        <ecNumber evidence="4">4.3.1.24</ecNumber>
    </recommendedName>
</protein>
<evidence type="ECO:0000256" key="1">
    <source>
        <dbReference type="ARBA" id="ARBA00005138"/>
    </source>
</evidence>
<reference evidence="11" key="1">
    <citation type="submission" date="2019-10" db="EMBL/GenBank/DDBJ databases">
        <title>Draft genome sequece of Microseira wollei NIES-4236.</title>
        <authorList>
            <person name="Yamaguchi H."/>
            <person name="Suzuki S."/>
            <person name="Kawachi M."/>
        </authorList>
    </citation>
    <scope>NUCLEOTIDE SEQUENCE</scope>
    <source>
        <strain evidence="11">NIES-4236</strain>
    </source>
</reference>
<dbReference type="PROSITE" id="PS00488">
    <property type="entry name" value="PAL_HISTIDASE"/>
    <property type="match status" value="1"/>
</dbReference>
<evidence type="ECO:0000256" key="5">
    <source>
        <dbReference type="ARBA" id="ARBA00023051"/>
    </source>
</evidence>
<dbReference type="InterPro" id="IPR001106">
    <property type="entry name" value="Aromatic_Lyase"/>
</dbReference>
<comment type="similarity">
    <text evidence="2">Belongs to the PAL/histidase family.</text>
</comment>
<dbReference type="Pfam" id="PF00221">
    <property type="entry name" value="Lyase_aromatic"/>
    <property type="match status" value="1"/>
</dbReference>
<evidence type="ECO:0000256" key="2">
    <source>
        <dbReference type="ARBA" id="ARBA00007238"/>
    </source>
</evidence>
<dbReference type="FunFam" id="1.20.200.10:FF:000012">
    <property type="entry name" value="Tyrosine ammonia-lyase"/>
    <property type="match status" value="1"/>
</dbReference>
<dbReference type="InterPro" id="IPR008948">
    <property type="entry name" value="L-Aspartase-like"/>
</dbReference>
<keyword evidence="6" id="KW-0585">Phenylalanine catabolism</keyword>